<evidence type="ECO:0000313" key="3">
    <source>
        <dbReference type="Proteomes" id="UP001595712"/>
    </source>
</evidence>
<sequence length="224" mass="24320">MPASTTRLRDRWNWRDTLLASGGGLFTAGFVLTLATEPSAKTALAAVFGLALFASLPIARSVFLARGAVVAELDRDGIRLYDDTPNVAMHKRNRTPLAEVRWADARRIVLWRRAHTARGLTYRVTRLGIETNTDPELHGADLDALLLEPGFGAILSKAFDNDPRDGVPAHVSEALARRSVVFGASGRRALAAAVSQYAPDVPVIDARKAGGEQPIEPAKRLRTY</sequence>
<feature type="transmembrane region" description="Helical" evidence="1">
    <location>
        <begin position="42"/>
        <end position="59"/>
    </location>
</feature>
<name>A0ABV7PW56_9ACTN</name>
<keyword evidence="1" id="KW-0812">Transmembrane</keyword>
<proteinExistence type="predicted"/>
<feature type="transmembrane region" description="Helical" evidence="1">
    <location>
        <begin position="17"/>
        <end position="36"/>
    </location>
</feature>
<evidence type="ECO:0000256" key="1">
    <source>
        <dbReference type="SAM" id="Phobius"/>
    </source>
</evidence>
<keyword evidence="1" id="KW-0472">Membrane</keyword>
<dbReference type="EMBL" id="JBHRWO010000004">
    <property type="protein sequence ID" value="MFC3491524.1"/>
    <property type="molecule type" value="Genomic_DNA"/>
</dbReference>
<keyword evidence="1" id="KW-1133">Transmembrane helix</keyword>
<reference evidence="3" key="1">
    <citation type="journal article" date="2019" name="Int. J. Syst. Evol. Microbiol.">
        <title>The Global Catalogue of Microorganisms (GCM) 10K type strain sequencing project: providing services to taxonomists for standard genome sequencing and annotation.</title>
        <authorList>
            <consortium name="The Broad Institute Genomics Platform"/>
            <consortium name="The Broad Institute Genome Sequencing Center for Infectious Disease"/>
            <person name="Wu L."/>
            <person name="Ma J."/>
        </authorList>
    </citation>
    <scope>NUCLEOTIDE SEQUENCE [LARGE SCALE GENOMIC DNA]</scope>
    <source>
        <strain evidence="3">CGMCC 4.7396</strain>
    </source>
</reference>
<gene>
    <name evidence="2" type="ORF">ACFO8M_03365</name>
</gene>
<organism evidence="2 3">
    <name type="scientific">Glycomyces rhizosphaerae</name>
    <dbReference type="NCBI Taxonomy" id="2054422"/>
    <lineage>
        <taxon>Bacteria</taxon>
        <taxon>Bacillati</taxon>
        <taxon>Actinomycetota</taxon>
        <taxon>Actinomycetes</taxon>
        <taxon>Glycomycetales</taxon>
        <taxon>Glycomycetaceae</taxon>
        <taxon>Glycomyces</taxon>
    </lineage>
</organism>
<evidence type="ECO:0008006" key="4">
    <source>
        <dbReference type="Google" id="ProtNLM"/>
    </source>
</evidence>
<keyword evidence="3" id="KW-1185">Reference proteome</keyword>
<accession>A0ABV7PW56</accession>
<dbReference type="RefSeq" id="WP_387970460.1">
    <property type="nucleotide sequence ID" value="NZ_JBHRWO010000004.1"/>
</dbReference>
<comment type="caution">
    <text evidence="2">The sequence shown here is derived from an EMBL/GenBank/DDBJ whole genome shotgun (WGS) entry which is preliminary data.</text>
</comment>
<protein>
    <recommendedName>
        <fullName evidence="4">PH domain-containing protein</fullName>
    </recommendedName>
</protein>
<evidence type="ECO:0000313" key="2">
    <source>
        <dbReference type="EMBL" id="MFC3491524.1"/>
    </source>
</evidence>
<dbReference type="Proteomes" id="UP001595712">
    <property type="component" value="Unassembled WGS sequence"/>
</dbReference>